<feature type="transmembrane region" description="Helical" evidence="1">
    <location>
        <begin position="59"/>
        <end position="80"/>
    </location>
</feature>
<dbReference type="RefSeq" id="WP_200350716.1">
    <property type="nucleotide sequence ID" value="NZ_BAABHZ010000008.1"/>
</dbReference>
<comment type="caution">
    <text evidence="2">The sequence shown here is derived from an EMBL/GenBank/DDBJ whole genome shotgun (WGS) entry which is preliminary data.</text>
</comment>
<protein>
    <submittedName>
        <fullName evidence="2">Uncharacterized protein</fullName>
    </submittedName>
</protein>
<accession>A0A934R2P8</accession>
<name>A0A934R2P8_9BACT</name>
<dbReference type="Proteomes" id="UP000600139">
    <property type="component" value="Unassembled WGS sequence"/>
</dbReference>
<dbReference type="EMBL" id="JAENIK010000009">
    <property type="protein sequence ID" value="MBK1815759.1"/>
    <property type="molecule type" value="Genomic_DNA"/>
</dbReference>
<proteinExistence type="predicted"/>
<evidence type="ECO:0000256" key="1">
    <source>
        <dbReference type="SAM" id="Phobius"/>
    </source>
</evidence>
<evidence type="ECO:0000313" key="2">
    <source>
        <dbReference type="EMBL" id="MBK1815759.1"/>
    </source>
</evidence>
<gene>
    <name evidence="2" type="ORF">JIN84_09030</name>
</gene>
<sequence>MSEKVDDQAKAEEQDGDFLSKLRRRAAENGNSPTIDPQKLLPMPEPLRNRLNSIRQKTWTYRCVQIVFLLVALRWCGNLFELLGAEGRVSAYLTGFVAVLFKVIVGFTALSLIRRGIVAINIGRVNRASDLAHRDVAAGKVPRNLDRIEELAYMILHITGAICGTLVAVVIYAAQVDHLHIPILIGVSIVGLLAGVVVTLWMRFCSFTYEAMIYARKNVRNLAELMKQGTTRDVPIWRKYQQMPKEYIIVPTRKDT</sequence>
<keyword evidence="3" id="KW-1185">Reference proteome</keyword>
<keyword evidence="1" id="KW-1133">Transmembrane helix</keyword>
<evidence type="ECO:0000313" key="3">
    <source>
        <dbReference type="Proteomes" id="UP000600139"/>
    </source>
</evidence>
<feature type="transmembrane region" description="Helical" evidence="1">
    <location>
        <begin position="92"/>
        <end position="113"/>
    </location>
</feature>
<feature type="transmembrane region" description="Helical" evidence="1">
    <location>
        <begin position="151"/>
        <end position="173"/>
    </location>
</feature>
<feature type="transmembrane region" description="Helical" evidence="1">
    <location>
        <begin position="179"/>
        <end position="202"/>
    </location>
</feature>
<organism evidence="2 3">
    <name type="scientific">Luteolibacter yonseiensis</name>
    <dbReference type="NCBI Taxonomy" id="1144680"/>
    <lineage>
        <taxon>Bacteria</taxon>
        <taxon>Pseudomonadati</taxon>
        <taxon>Verrucomicrobiota</taxon>
        <taxon>Verrucomicrobiia</taxon>
        <taxon>Verrucomicrobiales</taxon>
        <taxon>Verrucomicrobiaceae</taxon>
        <taxon>Luteolibacter</taxon>
    </lineage>
</organism>
<keyword evidence="1" id="KW-0812">Transmembrane</keyword>
<dbReference type="AlphaFoldDB" id="A0A934R2P8"/>
<keyword evidence="1" id="KW-0472">Membrane</keyword>
<reference evidence="2" key="1">
    <citation type="submission" date="2021-01" db="EMBL/GenBank/DDBJ databases">
        <title>Modified the classification status of verrucomicrobia.</title>
        <authorList>
            <person name="Feng X."/>
        </authorList>
    </citation>
    <scope>NUCLEOTIDE SEQUENCE</scope>
    <source>
        <strain evidence="2">JCM 18052</strain>
    </source>
</reference>